<name>A0A3M7RDE8_BRAPC</name>
<dbReference type="Proteomes" id="UP000276133">
    <property type="component" value="Unassembled WGS sequence"/>
</dbReference>
<keyword evidence="2" id="KW-1185">Reference proteome</keyword>
<reference evidence="1 2" key="1">
    <citation type="journal article" date="2018" name="Sci. Rep.">
        <title>Genomic signatures of local adaptation to the degree of environmental predictability in rotifers.</title>
        <authorList>
            <person name="Franch-Gras L."/>
            <person name="Hahn C."/>
            <person name="Garcia-Roger E.M."/>
            <person name="Carmona M.J."/>
            <person name="Serra M."/>
            <person name="Gomez A."/>
        </authorList>
    </citation>
    <scope>NUCLEOTIDE SEQUENCE [LARGE SCALE GENOMIC DNA]</scope>
    <source>
        <strain evidence="1">HYR1</strain>
    </source>
</reference>
<accession>A0A3M7RDE8</accession>
<organism evidence="1 2">
    <name type="scientific">Brachionus plicatilis</name>
    <name type="common">Marine rotifer</name>
    <name type="synonym">Brachionus muelleri</name>
    <dbReference type="NCBI Taxonomy" id="10195"/>
    <lineage>
        <taxon>Eukaryota</taxon>
        <taxon>Metazoa</taxon>
        <taxon>Spiralia</taxon>
        <taxon>Gnathifera</taxon>
        <taxon>Rotifera</taxon>
        <taxon>Eurotatoria</taxon>
        <taxon>Monogononta</taxon>
        <taxon>Pseudotrocha</taxon>
        <taxon>Ploima</taxon>
        <taxon>Brachionidae</taxon>
        <taxon>Brachionus</taxon>
    </lineage>
</organism>
<proteinExistence type="predicted"/>
<dbReference type="AlphaFoldDB" id="A0A3M7RDE8"/>
<gene>
    <name evidence="1" type="ORF">BpHYR1_011846</name>
</gene>
<evidence type="ECO:0000313" key="1">
    <source>
        <dbReference type="EMBL" id="RNA21540.1"/>
    </source>
</evidence>
<comment type="caution">
    <text evidence="1">The sequence shown here is derived from an EMBL/GenBank/DDBJ whole genome shotgun (WGS) entry which is preliminary data.</text>
</comment>
<evidence type="ECO:0000313" key="2">
    <source>
        <dbReference type="Proteomes" id="UP000276133"/>
    </source>
</evidence>
<sequence>MNNLKIKILKQQRKDSVDKNTQSKKTIWEVVKVSFNHYQSQYYFLSTIIEINETLVIVLGQKCKRKTRLESLISISQPEQKNRRTLTNPYSSQANVLVSQHKCVFKKDETKYFAFNAVNSSQIN</sequence>
<protein>
    <submittedName>
        <fullName evidence="1">Uncharacterized protein</fullName>
    </submittedName>
</protein>
<dbReference type="EMBL" id="REGN01003644">
    <property type="protein sequence ID" value="RNA21540.1"/>
    <property type="molecule type" value="Genomic_DNA"/>
</dbReference>